<keyword evidence="9" id="KW-1185">Reference proteome</keyword>
<sequence length="286" mass="31429">MNILVLGVSGMLGSAVFRYFSANSQHRVLGTLRSSSALRYFTPQQSECLLTGVDVLDADALMAAFAKARPDVVINCVGLIKQLADAKDPLTALPINAMLPHRLATLCRVAGARLIHVSTDCVFSGTKGMYREQDESDCTDLYGKSKFIGELHDLDDAVTLRTSIIGHELQSNASLVDWFLSQQGSVKGFNKAIFSGLPTAELARVMLEYVIPNPALKGLYHVSAEPIDKYELLKQVAQVYGKDIQIVPDDKLVIDRSLDSSRFRADAGYQPPTWPALIEFMHAQRQ</sequence>
<reference evidence="8 9" key="1">
    <citation type="journal article" date="2020" name="Front. Microbiol.">
        <title>Toward Biorecycling: Isolation of a Soil Bacterium That Grows on a Polyurethane Oligomer and Monomer.</title>
        <authorList>
            <person name="Espinosa M.J.C."/>
            <person name="Blanco A.C."/>
            <person name="Schmidgall T."/>
            <person name="Atanasoff-Kardjalieff A.K."/>
            <person name="Kappelmeyer U."/>
            <person name="Tischler D."/>
            <person name="Pieper D.H."/>
            <person name="Heipieper H.J."/>
            <person name="Eberlein C."/>
        </authorList>
    </citation>
    <scope>NUCLEOTIDE SEQUENCE [LARGE SCALE GENOMIC DNA]</scope>
    <source>
        <strain evidence="8 9">TDA1</strain>
    </source>
</reference>
<evidence type="ECO:0000256" key="3">
    <source>
        <dbReference type="ARBA" id="ARBA00012929"/>
    </source>
</evidence>
<evidence type="ECO:0000259" key="7">
    <source>
        <dbReference type="Pfam" id="PF04321"/>
    </source>
</evidence>
<keyword evidence="6" id="KW-0560">Oxidoreductase</keyword>
<dbReference type="GeneID" id="301036911"/>
<keyword evidence="6" id="KW-0521">NADP</keyword>
<evidence type="ECO:0000256" key="2">
    <source>
        <dbReference type="ARBA" id="ARBA00010944"/>
    </source>
</evidence>
<dbReference type="InterPro" id="IPR036291">
    <property type="entry name" value="NAD(P)-bd_dom_sf"/>
</dbReference>
<dbReference type="Gene3D" id="3.40.50.720">
    <property type="entry name" value="NAD(P)-binding Rossmann-like Domain"/>
    <property type="match status" value="1"/>
</dbReference>
<dbReference type="CDD" id="cd05254">
    <property type="entry name" value="dTDP_HR_like_SDR_e"/>
    <property type="match status" value="1"/>
</dbReference>
<dbReference type="EC" id="1.1.1.133" evidence="3 6"/>
<dbReference type="PANTHER" id="PTHR10491:SF4">
    <property type="entry name" value="METHIONINE ADENOSYLTRANSFERASE 2 SUBUNIT BETA"/>
    <property type="match status" value="1"/>
</dbReference>
<comment type="similarity">
    <text evidence="2 6">Belongs to the dTDP-4-dehydrorhamnose reductase family.</text>
</comment>
<accession>A0ABY7REN9</accession>
<evidence type="ECO:0000256" key="5">
    <source>
        <dbReference type="ARBA" id="ARBA00048200"/>
    </source>
</evidence>
<proteinExistence type="inferred from homology"/>
<dbReference type="RefSeq" id="WP_033700691.1">
    <property type="nucleotide sequence ID" value="NZ_CP116669.1"/>
</dbReference>
<evidence type="ECO:0000256" key="6">
    <source>
        <dbReference type="RuleBase" id="RU364082"/>
    </source>
</evidence>
<comment type="function">
    <text evidence="6">Catalyzes the reduction of dTDP-6-deoxy-L-lyxo-4-hexulose to yield dTDP-L-rhamnose.</text>
</comment>
<comment type="cofactor">
    <cofactor evidence="6">
        <name>Mg(2+)</name>
        <dbReference type="ChEBI" id="CHEBI:18420"/>
    </cofactor>
    <text evidence="6">Binds 1 Mg(2+) ion per monomer.</text>
</comment>
<dbReference type="EMBL" id="CP116669">
    <property type="protein sequence ID" value="WCI01569.1"/>
    <property type="molecule type" value="Genomic_DNA"/>
</dbReference>
<name>A0ABY7REN9_9PSED</name>
<dbReference type="Proteomes" id="UP001214301">
    <property type="component" value="Chromosome"/>
</dbReference>
<evidence type="ECO:0000256" key="4">
    <source>
        <dbReference type="ARBA" id="ARBA00017099"/>
    </source>
</evidence>
<evidence type="ECO:0000256" key="1">
    <source>
        <dbReference type="ARBA" id="ARBA00004781"/>
    </source>
</evidence>
<gene>
    <name evidence="8" type="ORF">PMC74_06615</name>
</gene>
<comment type="pathway">
    <text evidence="1 6">Carbohydrate biosynthesis; dTDP-L-rhamnose biosynthesis.</text>
</comment>
<evidence type="ECO:0000313" key="9">
    <source>
        <dbReference type="Proteomes" id="UP001214301"/>
    </source>
</evidence>
<organism evidence="8 9">
    <name type="scientific">Pseudomonas capeferrum</name>
    <dbReference type="NCBI Taxonomy" id="1495066"/>
    <lineage>
        <taxon>Bacteria</taxon>
        <taxon>Pseudomonadati</taxon>
        <taxon>Pseudomonadota</taxon>
        <taxon>Gammaproteobacteria</taxon>
        <taxon>Pseudomonadales</taxon>
        <taxon>Pseudomonadaceae</taxon>
        <taxon>Pseudomonas</taxon>
    </lineage>
</organism>
<evidence type="ECO:0000313" key="8">
    <source>
        <dbReference type="EMBL" id="WCI01569.1"/>
    </source>
</evidence>
<protein>
    <recommendedName>
        <fullName evidence="4 6">dTDP-4-dehydrorhamnose reductase</fullName>
        <ecNumber evidence="3 6">1.1.1.133</ecNumber>
    </recommendedName>
</protein>
<dbReference type="Pfam" id="PF04321">
    <property type="entry name" value="RmlD_sub_bind"/>
    <property type="match status" value="1"/>
</dbReference>
<dbReference type="InterPro" id="IPR005913">
    <property type="entry name" value="dTDP_dehydrorham_reduct"/>
</dbReference>
<dbReference type="InterPro" id="IPR029903">
    <property type="entry name" value="RmlD-like-bd"/>
</dbReference>
<dbReference type="SUPFAM" id="SSF51735">
    <property type="entry name" value="NAD(P)-binding Rossmann-fold domains"/>
    <property type="match status" value="1"/>
</dbReference>
<comment type="catalytic activity">
    <reaction evidence="5 6">
        <text>dTDP-beta-L-rhamnose + NADP(+) = dTDP-4-dehydro-beta-L-rhamnose + NADPH + H(+)</text>
        <dbReference type="Rhea" id="RHEA:21796"/>
        <dbReference type="ChEBI" id="CHEBI:15378"/>
        <dbReference type="ChEBI" id="CHEBI:57510"/>
        <dbReference type="ChEBI" id="CHEBI:57783"/>
        <dbReference type="ChEBI" id="CHEBI:58349"/>
        <dbReference type="ChEBI" id="CHEBI:62830"/>
        <dbReference type="EC" id="1.1.1.133"/>
    </reaction>
</comment>
<feature type="domain" description="RmlD-like substrate binding" evidence="7">
    <location>
        <begin position="1"/>
        <end position="243"/>
    </location>
</feature>
<dbReference type="PANTHER" id="PTHR10491">
    <property type="entry name" value="DTDP-4-DEHYDRORHAMNOSE REDUCTASE"/>
    <property type="match status" value="1"/>
</dbReference>